<dbReference type="PANTHER" id="PTHR31493">
    <property type="entry name" value="NAZO FAMILY MEMBER"/>
    <property type="match status" value="1"/>
</dbReference>
<dbReference type="RefSeq" id="XP_015514630.2">
    <property type="nucleotide sequence ID" value="XM_015659144.2"/>
</dbReference>
<dbReference type="OrthoDB" id="5976774at2759"/>
<dbReference type="Proteomes" id="UP000829291">
    <property type="component" value="Chromosome 4"/>
</dbReference>
<organism evidence="3">
    <name type="scientific">Neodiprion lecontei</name>
    <name type="common">Redheaded pine sawfly</name>
    <dbReference type="NCBI Taxonomy" id="441921"/>
    <lineage>
        <taxon>Eukaryota</taxon>
        <taxon>Metazoa</taxon>
        <taxon>Ecdysozoa</taxon>
        <taxon>Arthropoda</taxon>
        <taxon>Hexapoda</taxon>
        <taxon>Insecta</taxon>
        <taxon>Pterygota</taxon>
        <taxon>Neoptera</taxon>
        <taxon>Endopterygota</taxon>
        <taxon>Hymenoptera</taxon>
        <taxon>Tenthredinoidea</taxon>
        <taxon>Diprionidae</taxon>
        <taxon>Diprioninae</taxon>
        <taxon>Neodiprion</taxon>
    </lineage>
</organism>
<accession>A0A6J0BIS8</accession>
<dbReference type="Pfam" id="PF20721">
    <property type="entry name" value="C19orf12"/>
    <property type="match status" value="1"/>
</dbReference>
<dbReference type="GeneID" id="107220513"/>
<evidence type="ECO:0000313" key="2">
    <source>
        <dbReference type="Proteomes" id="UP000829291"/>
    </source>
</evidence>
<name>A0A6J0BIS8_NEOLC</name>
<dbReference type="PANTHER" id="PTHR31493:SF1">
    <property type="entry name" value="PROTEIN C19ORF12"/>
    <property type="match status" value="1"/>
</dbReference>
<proteinExistence type="inferred from homology"/>
<reference evidence="3" key="1">
    <citation type="submission" date="2025-08" db="UniProtKB">
        <authorList>
            <consortium name="RefSeq"/>
        </authorList>
    </citation>
    <scope>IDENTIFICATION</scope>
    <source>
        <tissue evidence="3">Thorax and Abdomen</tissue>
    </source>
</reference>
<evidence type="ECO:0000313" key="3">
    <source>
        <dbReference type="RefSeq" id="XP_015514630.2"/>
    </source>
</evidence>
<gene>
    <name evidence="3" type="primary">LOC107220513</name>
</gene>
<keyword evidence="2" id="KW-1185">Reference proteome</keyword>
<evidence type="ECO:0000256" key="1">
    <source>
        <dbReference type="ARBA" id="ARBA00029457"/>
    </source>
</evidence>
<sequence length="140" mass="14925">MEMAAKELLWEVSRITELQSVHVSLKESFKGAMITGISTLAGGFFLGPIGLAIGGTVGGCSAAFMARNKFISITDVILYELTPQQQCDLADAIRKCLSPVNIQDAVQFAINVAQNPSVATTVAMTVITFLNSQQGMKIVD</sequence>
<comment type="similarity">
    <text evidence="1">Belongs to the C19orf12 family.</text>
</comment>
<protein>
    <submittedName>
        <fullName evidence="3">Protein C19orf12 homolog</fullName>
    </submittedName>
</protein>
<dbReference type="InterPro" id="IPR033369">
    <property type="entry name" value="C19orf12"/>
</dbReference>